<sequence length="155" mass="17508">MLRQFAAAVKLPSRAVYQVPHACLSVSQVRYASQAAVDDPEMNNNYYNPPGQKRQFRDPYGDWWDKQDRRNFGEPVHEDNDILTILSTETYTHFKPGKGLFLLGCAAGSVLLFSGIISLCYSDKPSAPRTFPDGLERELGGPSTVRARRPEEDKW</sequence>
<dbReference type="PANTHER" id="PTHR12840">
    <property type="entry name" value="NADH-UBIQUINONE OXIDOREDUCTASE ASHI SUBUNIT"/>
    <property type="match status" value="1"/>
</dbReference>
<dbReference type="VEuPathDB" id="FungiDB:PADG_04286"/>
<evidence type="ECO:0000313" key="2">
    <source>
        <dbReference type="Proteomes" id="UP000242814"/>
    </source>
</evidence>
<dbReference type="Proteomes" id="UP000242814">
    <property type="component" value="Unassembled WGS sequence"/>
</dbReference>
<dbReference type="AlphaFoldDB" id="A0A1D2JIC4"/>
<protein>
    <submittedName>
        <fullName evidence="1">Uncharacterized protein</fullName>
    </submittedName>
</protein>
<dbReference type="OrthoDB" id="2014058at2759"/>
<accession>A0A1D2JIC4</accession>
<dbReference type="GO" id="GO:0005739">
    <property type="term" value="C:mitochondrion"/>
    <property type="evidence" value="ECO:0007669"/>
    <property type="project" value="InterPro"/>
</dbReference>
<comment type="caution">
    <text evidence="1">The sequence shown here is derived from an EMBL/GenBank/DDBJ whole genome shotgun (WGS) entry which is preliminary data.</text>
</comment>
<dbReference type="EMBL" id="LZYO01000082">
    <property type="protein sequence ID" value="ODH37706.1"/>
    <property type="molecule type" value="Genomic_DNA"/>
</dbReference>
<dbReference type="PANTHER" id="PTHR12840:SF1">
    <property type="entry name" value="NADH DEHYDROGENASE [UBIQUINONE] 1 BETA SUBCOMPLEX SUBUNIT 8, MITOCHONDRIAL"/>
    <property type="match status" value="1"/>
</dbReference>
<dbReference type="OMA" id="GEPCHED"/>
<dbReference type="VEuPathDB" id="FungiDB:PABG_01181"/>
<proteinExistence type="predicted"/>
<dbReference type="InterPro" id="IPR008699">
    <property type="entry name" value="NDUFB8"/>
</dbReference>
<organism evidence="1 2">
    <name type="scientific">Paracoccidioides brasiliensis</name>
    <dbReference type="NCBI Taxonomy" id="121759"/>
    <lineage>
        <taxon>Eukaryota</taxon>
        <taxon>Fungi</taxon>
        <taxon>Dikarya</taxon>
        <taxon>Ascomycota</taxon>
        <taxon>Pezizomycotina</taxon>
        <taxon>Eurotiomycetes</taxon>
        <taxon>Eurotiomycetidae</taxon>
        <taxon>Onygenales</taxon>
        <taxon>Ajellomycetaceae</taxon>
        <taxon>Paracoccidioides</taxon>
    </lineage>
</organism>
<evidence type="ECO:0000313" key="1">
    <source>
        <dbReference type="EMBL" id="ODH37706.1"/>
    </source>
</evidence>
<gene>
    <name evidence="1" type="ORF">ACO22_02562</name>
</gene>
<dbReference type="Pfam" id="PF05821">
    <property type="entry name" value="NDUF_B8"/>
    <property type="match status" value="1"/>
</dbReference>
<reference evidence="1 2" key="1">
    <citation type="submission" date="2016-06" db="EMBL/GenBank/DDBJ databases">
        <authorList>
            <person name="Kjaerup R.B."/>
            <person name="Dalgaard T.S."/>
            <person name="Juul-Madsen H.R."/>
        </authorList>
    </citation>
    <scope>NUCLEOTIDE SEQUENCE [LARGE SCALE GENOMIC DNA]</scope>
    <source>
        <strain evidence="1 2">Pb300</strain>
    </source>
</reference>
<name>A0A1D2JIC4_PARBR</name>